<evidence type="ECO:0000313" key="5">
    <source>
        <dbReference type="Proteomes" id="UP000231655"/>
    </source>
</evidence>
<dbReference type="InterPro" id="IPR038592">
    <property type="entry name" value="CheD-like_sf"/>
</dbReference>
<evidence type="ECO:0000256" key="3">
    <source>
        <dbReference type="HAMAP-Rule" id="MF_01440"/>
    </source>
</evidence>
<dbReference type="EMBL" id="OBEA01000004">
    <property type="protein sequence ID" value="SNY52974.1"/>
    <property type="molecule type" value="Genomic_DNA"/>
</dbReference>
<evidence type="ECO:0000313" key="4">
    <source>
        <dbReference type="EMBL" id="SNY52974.1"/>
    </source>
</evidence>
<name>A0A285IYB3_9RHOB</name>
<accession>A0A285IYB3</accession>
<dbReference type="GO" id="GO:0050568">
    <property type="term" value="F:protein-glutamine glutaminase activity"/>
    <property type="evidence" value="ECO:0007669"/>
    <property type="project" value="UniProtKB-UniRule"/>
</dbReference>
<protein>
    <recommendedName>
        <fullName evidence="3">Probable chemoreceptor glutamine deamidase CheD</fullName>
        <ecNumber evidence="3">3.5.1.44</ecNumber>
    </recommendedName>
</protein>
<dbReference type="Proteomes" id="UP000231655">
    <property type="component" value="Unassembled WGS sequence"/>
</dbReference>
<comment type="function">
    <text evidence="3">Probably deamidates glutamine residues to glutamate on methyl-accepting chemotaxis receptors (MCPs), playing an important role in chemotaxis.</text>
</comment>
<dbReference type="HAMAP" id="MF_01440">
    <property type="entry name" value="CheD"/>
    <property type="match status" value="1"/>
</dbReference>
<dbReference type="SUPFAM" id="SSF64438">
    <property type="entry name" value="CNF1/YfiH-like putative cysteine hydrolases"/>
    <property type="match status" value="1"/>
</dbReference>
<comment type="similarity">
    <text evidence="3">Belongs to the CheD family.</text>
</comment>
<evidence type="ECO:0000256" key="2">
    <source>
        <dbReference type="ARBA" id="ARBA00022801"/>
    </source>
</evidence>
<proteinExistence type="inferred from homology"/>
<comment type="catalytic activity">
    <reaction evidence="3">
        <text>L-glutaminyl-[protein] + H2O = L-glutamyl-[protein] + NH4(+)</text>
        <dbReference type="Rhea" id="RHEA:16441"/>
        <dbReference type="Rhea" id="RHEA-COMP:10207"/>
        <dbReference type="Rhea" id="RHEA-COMP:10208"/>
        <dbReference type="ChEBI" id="CHEBI:15377"/>
        <dbReference type="ChEBI" id="CHEBI:28938"/>
        <dbReference type="ChEBI" id="CHEBI:29973"/>
        <dbReference type="ChEBI" id="CHEBI:30011"/>
        <dbReference type="EC" id="3.5.1.44"/>
    </reaction>
</comment>
<dbReference type="GO" id="GO:0006935">
    <property type="term" value="P:chemotaxis"/>
    <property type="evidence" value="ECO:0007669"/>
    <property type="project" value="UniProtKB-UniRule"/>
</dbReference>
<organism evidence="4 5">
    <name type="scientific">Pseudooceanicola antarcticus</name>
    <dbReference type="NCBI Taxonomy" id="1247613"/>
    <lineage>
        <taxon>Bacteria</taxon>
        <taxon>Pseudomonadati</taxon>
        <taxon>Pseudomonadota</taxon>
        <taxon>Alphaproteobacteria</taxon>
        <taxon>Rhodobacterales</taxon>
        <taxon>Paracoccaceae</taxon>
        <taxon>Pseudooceanicola</taxon>
    </lineage>
</organism>
<dbReference type="AlphaFoldDB" id="A0A285IYB3"/>
<dbReference type="InterPro" id="IPR011324">
    <property type="entry name" value="Cytotoxic_necrot_fac-like_cat"/>
</dbReference>
<dbReference type="PANTHER" id="PTHR35147">
    <property type="entry name" value="CHEMORECEPTOR GLUTAMINE DEAMIDASE CHED-RELATED"/>
    <property type="match status" value="1"/>
</dbReference>
<dbReference type="InterPro" id="IPR005659">
    <property type="entry name" value="Chemorcpt_Glu_NH3ase_CheD"/>
</dbReference>
<keyword evidence="2 3" id="KW-0378">Hydrolase</keyword>
<gene>
    <name evidence="3" type="primary">cheD</name>
    <name evidence="4" type="ORF">SAMN06297129_2455</name>
</gene>
<dbReference type="PROSITE" id="PS51257">
    <property type="entry name" value="PROKAR_LIPOPROTEIN"/>
    <property type="match status" value="1"/>
</dbReference>
<keyword evidence="1 3" id="KW-0145">Chemotaxis</keyword>
<dbReference type="Pfam" id="PF03975">
    <property type="entry name" value="CheD"/>
    <property type="match status" value="1"/>
</dbReference>
<evidence type="ECO:0000256" key="1">
    <source>
        <dbReference type="ARBA" id="ARBA00022500"/>
    </source>
</evidence>
<dbReference type="EC" id="3.5.1.44" evidence="3"/>
<dbReference type="CDD" id="cd16352">
    <property type="entry name" value="CheD"/>
    <property type="match status" value="1"/>
</dbReference>
<dbReference type="PANTHER" id="PTHR35147:SF3">
    <property type="entry name" value="CHEMORECEPTOR GLUTAMINE DEAMIDASE CHED 1-RELATED"/>
    <property type="match status" value="1"/>
</dbReference>
<dbReference type="Gene3D" id="3.30.1330.200">
    <property type="match status" value="1"/>
</dbReference>
<sequence length="177" mass="18758">MKQARGNGPHINITQGEWAVSDVKGGMITTILGSCVATCIWDPVRGVGGMNHILVARSHTALGVNDFAGVNAMELLINGLVRLGAVRSRLNAKVFGGANMINGLSDIGHTNGSFVIEFLEREGIPLIGKSLGGTSARQIKFIVDEGRVMQRTVAAAPEVVATAPKPEREERNGVELF</sequence>
<reference evidence="4 5" key="1">
    <citation type="submission" date="2017-09" db="EMBL/GenBank/DDBJ databases">
        <authorList>
            <person name="Ehlers B."/>
            <person name="Leendertz F.H."/>
        </authorList>
    </citation>
    <scope>NUCLEOTIDE SEQUENCE [LARGE SCALE GENOMIC DNA]</scope>
    <source>
        <strain evidence="4 5">CGMCC 1.12662</strain>
    </source>
</reference>